<keyword evidence="6 11" id="KW-0694">RNA-binding</keyword>
<dbReference type="SUPFAM" id="SSF53335">
    <property type="entry name" value="S-adenosyl-L-methionine-dependent methyltransferases"/>
    <property type="match status" value="1"/>
</dbReference>
<dbReference type="PROSITE" id="PS51689">
    <property type="entry name" value="SAM_RNA_A_N6_MT"/>
    <property type="match status" value="1"/>
</dbReference>
<evidence type="ECO:0000256" key="8">
    <source>
        <dbReference type="ARBA" id="ARBA00023015"/>
    </source>
</evidence>
<keyword evidence="4 11" id="KW-0808">Transferase</keyword>
<keyword evidence="7" id="KW-0809">Transit peptide</keyword>
<dbReference type="NCBIfam" id="TIGR00755">
    <property type="entry name" value="ksgA"/>
    <property type="match status" value="1"/>
</dbReference>
<dbReference type="InterPro" id="IPR029063">
    <property type="entry name" value="SAM-dependent_MTases_sf"/>
</dbReference>
<accession>A0A8J2RQY8</accession>
<feature type="binding site" evidence="11">
    <location>
        <position position="83"/>
    </location>
    <ligand>
        <name>S-adenosyl-L-methionine</name>
        <dbReference type="ChEBI" id="CHEBI:59789"/>
    </ligand>
</feature>
<dbReference type="GO" id="GO:0034246">
    <property type="term" value="F:mitochondrial transcription factor activity"/>
    <property type="evidence" value="ECO:0007669"/>
    <property type="project" value="TreeGrafter"/>
</dbReference>
<sequence>MSAIPLISRLPPLPAVRDLLNLYRLQAVKQLSQNFLLDPKLTSKLVSAAGKITNGYVCEVGPGAGSLTRIILSRNVRKLIVVEKDKRFEPPLEMLAEASGDRMSIVWGDVLSHNLENAFPEESKCDWSDPPPNIHIIGNLPFNIATPLIIRWLKDISERSNAWVHGRVPMTLTFQKEVAERMVAKIGTRERCRLSIMAQHLCFVDHKFTIPGRAFVPKPNVDVGVVHFTPHITPKIKAPFSLVEKVARNTFSFRQKYCRRGLETLFPTSMREEQTQILLKLADVDGTLRPFELSVEEFNRLCQAYSTILEKFPSLERYNSRSKDGFDDTLLY</sequence>
<keyword evidence="2 12" id="KW-0698">rRNA processing</keyword>
<feature type="binding site" evidence="11">
    <location>
        <position position="34"/>
    </location>
    <ligand>
        <name>S-adenosyl-L-methionine</name>
        <dbReference type="ChEBI" id="CHEBI:59789"/>
    </ligand>
</feature>
<evidence type="ECO:0000256" key="5">
    <source>
        <dbReference type="ARBA" id="ARBA00022691"/>
    </source>
</evidence>
<feature type="binding site" evidence="11">
    <location>
        <position position="61"/>
    </location>
    <ligand>
        <name>S-adenosyl-L-methionine</name>
        <dbReference type="ChEBI" id="CHEBI:59789"/>
    </ligand>
</feature>
<comment type="subcellular location">
    <subcellularLocation>
        <location evidence="1">Mitochondrion</location>
    </subcellularLocation>
</comment>
<dbReference type="Gene3D" id="1.10.8.100">
    <property type="entry name" value="Ribosomal RNA adenine dimethylase-like, domain 2"/>
    <property type="match status" value="1"/>
</dbReference>
<dbReference type="InterPro" id="IPR001737">
    <property type="entry name" value="KsgA/Erm"/>
</dbReference>
<dbReference type="Pfam" id="PF00398">
    <property type="entry name" value="RrnaAD"/>
    <property type="match status" value="1"/>
</dbReference>
<dbReference type="Proteomes" id="UP000789390">
    <property type="component" value="Unassembled WGS sequence"/>
</dbReference>
<keyword evidence="8" id="KW-0805">Transcription regulation</keyword>
<keyword evidence="10" id="KW-0804">Transcription</keyword>
<dbReference type="GO" id="GO:0006391">
    <property type="term" value="P:transcription initiation at mitochondrial promoter"/>
    <property type="evidence" value="ECO:0007669"/>
    <property type="project" value="TreeGrafter"/>
</dbReference>
<feature type="binding site" evidence="11">
    <location>
        <position position="139"/>
    </location>
    <ligand>
        <name>S-adenosyl-L-methionine</name>
        <dbReference type="ChEBI" id="CHEBI:59789"/>
    </ligand>
</feature>
<dbReference type="FunFam" id="3.40.50.150:FF:000109">
    <property type="entry name" value="rRNA adenine N(6)-methyltransferase"/>
    <property type="match status" value="1"/>
</dbReference>
<dbReference type="FunFam" id="1.10.8.100:FF:000006">
    <property type="entry name" value="rRNA adenine N(6)-methyltransferase"/>
    <property type="match status" value="1"/>
</dbReference>
<evidence type="ECO:0000256" key="3">
    <source>
        <dbReference type="ARBA" id="ARBA00022603"/>
    </source>
</evidence>
<feature type="binding site" evidence="11">
    <location>
        <position position="109"/>
    </location>
    <ligand>
        <name>S-adenosyl-L-methionine</name>
        <dbReference type="ChEBI" id="CHEBI:59789"/>
    </ligand>
</feature>
<evidence type="ECO:0000256" key="10">
    <source>
        <dbReference type="ARBA" id="ARBA00023163"/>
    </source>
</evidence>
<evidence type="ECO:0000259" key="13">
    <source>
        <dbReference type="SMART" id="SM00650"/>
    </source>
</evidence>
<keyword evidence="3 11" id="KW-0489">Methyltransferase</keyword>
<dbReference type="Gene3D" id="3.40.50.150">
    <property type="entry name" value="Vaccinia Virus protein VP39"/>
    <property type="match status" value="1"/>
</dbReference>
<dbReference type="PANTHER" id="PTHR11727:SF17">
    <property type="entry name" value="DIMETHYLADENOSINE TRANSFERASE 1, MITOCHONDRIAL"/>
    <property type="match status" value="1"/>
</dbReference>
<keyword evidence="9" id="KW-0496">Mitochondrion</keyword>
<protein>
    <recommendedName>
        <fullName evidence="12">rRNA adenine N(6)-methyltransferase</fullName>
        <ecNumber evidence="12">2.1.1.-</ecNumber>
    </recommendedName>
</protein>
<dbReference type="GO" id="GO:0003723">
    <property type="term" value="F:RNA binding"/>
    <property type="evidence" value="ECO:0007669"/>
    <property type="project" value="UniProtKB-UniRule"/>
</dbReference>
<dbReference type="GO" id="GO:0005759">
    <property type="term" value="C:mitochondrial matrix"/>
    <property type="evidence" value="ECO:0007669"/>
    <property type="project" value="TreeGrafter"/>
</dbReference>
<evidence type="ECO:0000256" key="11">
    <source>
        <dbReference type="PROSITE-ProRule" id="PRU01026"/>
    </source>
</evidence>
<evidence type="ECO:0000256" key="1">
    <source>
        <dbReference type="ARBA" id="ARBA00004173"/>
    </source>
</evidence>
<feature type="domain" description="Ribosomal RNA adenine methylase transferase N-terminal" evidence="13">
    <location>
        <begin position="41"/>
        <end position="232"/>
    </location>
</feature>
<dbReference type="InterPro" id="IPR023165">
    <property type="entry name" value="rRNA_Ade_diMease-like_C"/>
</dbReference>
<proteinExistence type="inferred from homology"/>
<dbReference type="InterPro" id="IPR020598">
    <property type="entry name" value="rRNA_Ade_methylase_Trfase_N"/>
</dbReference>
<dbReference type="EMBL" id="CAKKLH010000193">
    <property type="protein sequence ID" value="CAH0105677.1"/>
    <property type="molecule type" value="Genomic_DNA"/>
</dbReference>
<comment type="caution">
    <text evidence="14">The sequence shown here is derived from an EMBL/GenBank/DDBJ whole genome shotgun (WGS) entry which is preliminary data.</text>
</comment>
<keyword evidence="5 11" id="KW-0949">S-adenosyl-L-methionine</keyword>
<dbReference type="SMART" id="SM00650">
    <property type="entry name" value="rADc"/>
    <property type="match status" value="1"/>
</dbReference>
<organism evidence="14 15">
    <name type="scientific">Daphnia galeata</name>
    <dbReference type="NCBI Taxonomy" id="27404"/>
    <lineage>
        <taxon>Eukaryota</taxon>
        <taxon>Metazoa</taxon>
        <taxon>Ecdysozoa</taxon>
        <taxon>Arthropoda</taxon>
        <taxon>Crustacea</taxon>
        <taxon>Branchiopoda</taxon>
        <taxon>Diplostraca</taxon>
        <taxon>Cladocera</taxon>
        <taxon>Anomopoda</taxon>
        <taxon>Daphniidae</taxon>
        <taxon>Daphnia</taxon>
    </lineage>
</organism>
<evidence type="ECO:0000256" key="2">
    <source>
        <dbReference type="ARBA" id="ARBA00022552"/>
    </source>
</evidence>
<dbReference type="OrthoDB" id="16079at2759"/>
<evidence type="ECO:0000256" key="4">
    <source>
        <dbReference type="ARBA" id="ARBA00022679"/>
    </source>
</evidence>
<dbReference type="InterPro" id="IPR011530">
    <property type="entry name" value="rRNA_adenine_dimethylase"/>
</dbReference>
<evidence type="ECO:0000313" key="14">
    <source>
        <dbReference type="EMBL" id="CAH0105677.1"/>
    </source>
</evidence>
<keyword evidence="15" id="KW-1185">Reference proteome</keyword>
<reference evidence="14" key="1">
    <citation type="submission" date="2021-11" db="EMBL/GenBank/DDBJ databases">
        <authorList>
            <person name="Schell T."/>
        </authorList>
    </citation>
    <scope>NUCLEOTIDE SEQUENCE</scope>
    <source>
        <strain evidence="14">M5</strain>
    </source>
</reference>
<evidence type="ECO:0000256" key="9">
    <source>
        <dbReference type="ARBA" id="ARBA00023128"/>
    </source>
</evidence>
<dbReference type="EC" id="2.1.1.-" evidence="12"/>
<dbReference type="PANTHER" id="PTHR11727">
    <property type="entry name" value="DIMETHYLADENOSINE TRANSFERASE"/>
    <property type="match status" value="1"/>
</dbReference>
<comment type="similarity">
    <text evidence="11 12">Belongs to the class I-like SAM-binding methyltransferase superfamily. rRNA adenine N(6)-methyltransferase family.</text>
</comment>
<evidence type="ECO:0000313" key="15">
    <source>
        <dbReference type="Proteomes" id="UP000789390"/>
    </source>
</evidence>
<evidence type="ECO:0000256" key="6">
    <source>
        <dbReference type="ARBA" id="ARBA00022884"/>
    </source>
</evidence>
<feature type="binding site" evidence="11">
    <location>
        <position position="36"/>
    </location>
    <ligand>
        <name>S-adenosyl-L-methionine</name>
        <dbReference type="ChEBI" id="CHEBI:59789"/>
    </ligand>
</feature>
<dbReference type="AlphaFoldDB" id="A0A8J2RQY8"/>
<evidence type="ECO:0000256" key="7">
    <source>
        <dbReference type="ARBA" id="ARBA00022946"/>
    </source>
</evidence>
<dbReference type="GO" id="GO:0000179">
    <property type="term" value="F:rRNA (adenine-N6,N6-)-dimethyltransferase activity"/>
    <property type="evidence" value="ECO:0007669"/>
    <property type="project" value="UniProtKB-UniRule"/>
</dbReference>
<evidence type="ECO:0000256" key="12">
    <source>
        <dbReference type="RuleBase" id="RU362106"/>
    </source>
</evidence>
<name>A0A8J2RQY8_9CRUS</name>
<gene>
    <name evidence="14" type="ORF">DGAL_LOCUS8741</name>
</gene>